<gene>
    <name evidence="3" type="ORF">RVF87_17690</name>
</gene>
<evidence type="ECO:0000259" key="2">
    <source>
        <dbReference type="PROSITE" id="PS51819"/>
    </source>
</evidence>
<reference evidence="3 4" key="1">
    <citation type="journal article" date="2023" name="Virus Evol.">
        <title>Computational host range prediction-The good, the bad, and the ugly.</title>
        <authorList>
            <person name="Howell A.A."/>
            <person name="Versoza C.J."/>
            <person name="Pfeifer S.P."/>
        </authorList>
    </citation>
    <scope>NUCLEOTIDE SEQUENCE [LARGE SCALE GENOMIC DNA]</scope>
    <source>
        <strain evidence="3 4">1610/1b</strain>
    </source>
</reference>
<keyword evidence="4" id="KW-1185">Reference proteome</keyword>
<dbReference type="EMBL" id="CP136137">
    <property type="protein sequence ID" value="WYY06864.1"/>
    <property type="molecule type" value="Genomic_DNA"/>
</dbReference>
<dbReference type="PROSITE" id="PS51819">
    <property type="entry name" value="VOC"/>
    <property type="match status" value="1"/>
</dbReference>
<dbReference type="Pfam" id="PF00903">
    <property type="entry name" value="Glyoxalase"/>
    <property type="match status" value="1"/>
</dbReference>
<dbReference type="InterPro" id="IPR037523">
    <property type="entry name" value="VOC_core"/>
</dbReference>
<dbReference type="InterPro" id="IPR051785">
    <property type="entry name" value="MMCE/EMCE_epimerase"/>
</dbReference>
<organism evidence="3 4">
    <name type="scientific">Gordonia hydrophobica</name>
    <dbReference type="NCBI Taxonomy" id="40516"/>
    <lineage>
        <taxon>Bacteria</taxon>
        <taxon>Bacillati</taxon>
        <taxon>Actinomycetota</taxon>
        <taxon>Actinomycetes</taxon>
        <taxon>Mycobacteriales</taxon>
        <taxon>Gordoniaceae</taxon>
        <taxon>Gordonia</taxon>
    </lineage>
</organism>
<dbReference type="SUPFAM" id="SSF54593">
    <property type="entry name" value="Glyoxalase/Bleomycin resistance protein/Dihydroxybiphenyl dioxygenase"/>
    <property type="match status" value="2"/>
</dbReference>
<keyword evidence="1" id="KW-0479">Metal-binding</keyword>
<evidence type="ECO:0000256" key="1">
    <source>
        <dbReference type="ARBA" id="ARBA00022723"/>
    </source>
</evidence>
<name>A0ABZ2U1W9_9ACTN</name>
<feature type="domain" description="VOC" evidence="2">
    <location>
        <begin position="168"/>
        <end position="292"/>
    </location>
</feature>
<dbReference type="PANTHER" id="PTHR43048:SF3">
    <property type="entry name" value="METHYLMALONYL-COA EPIMERASE, MITOCHONDRIAL"/>
    <property type="match status" value="1"/>
</dbReference>
<sequence>MTQTSATDDGVDLRRQVHAVLHCNINTAALDQAVAYYTALGLPERMRSVSTDTDGRPMGLDEHTASVTAFHYDGRGPRSAPALELVGWQEPQVIARELRTDGRAAGFDRLGLRTPDPSAFVPADAPHATVVCRGAHVAARLITDPDGAPVEVIELDPAGLVDEPDGTKLSHVRMVSTDLDRTARWWGRLGFTPASDAPGGTLSLTVREDPTFSVEFTEDTDAVRPDWRANTQGLYRIALAVDDVTAAYESLVESGADVPEPVFIPMPDIPTGGFTVLFLADPDGAVVELVARPRSAVRRPAEPAGIPHPVEGSE</sequence>
<evidence type="ECO:0000313" key="4">
    <source>
        <dbReference type="Proteomes" id="UP001479933"/>
    </source>
</evidence>
<protein>
    <submittedName>
        <fullName evidence="3">VOC family protein</fullName>
    </submittedName>
</protein>
<evidence type="ECO:0000313" key="3">
    <source>
        <dbReference type="EMBL" id="WYY06864.1"/>
    </source>
</evidence>
<dbReference type="InterPro" id="IPR004360">
    <property type="entry name" value="Glyas_Fos-R_dOase_dom"/>
</dbReference>
<proteinExistence type="predicted"/>
<dbReference type="RefSeq" id="WP_084247640.1">
    <property type="nucleotide sequence ID" value="NZ_CP136137.1"/>
</dbReference>
<dbReference type="Proteomes" id="UP001479933">
    <property type="component" value="Chromosome"/>
</dbReference>
<dbReference type="InterPro" id="IPR029068">
    <property type="entry name" value="Glyas_Bleomycin-R_OHBP_Dase"/>
</dbReference>
<dbReference type="CDD" id="cd06587">
    <property type="entry name" value="VOC"/>
    <property type="match status" value="1"/>
</dbReference>
<dbReference type="Gene3D" id="3.10.180.10">
    <property type="entry name" value="2,3-Dihydroxybiphenyl 1,2-Dioxygenase, domain 1"/>
    <property type="match status" value="2"/>
</dbReference>
<dbReference type="PANTHER" id="PTHR43048">
    <property type="entry name" value="METHYLMALONYL-COA EPIMERASE"/>
    <property type="match status" value="1"/>
</dbReference>
<accession>A0ABZ2U1W9</accession>